<feature type="compositionally biased region" description="Basic residues" evidence="1">
    <location>
        <begin position="524"/>
        <end position="536"/>
    </location>
</feature>
<evidence type="ECO:0000313" key="6">
    <source>
        <dbReference type="Proteomes" id="UP000195521"/>
    </source>
</evidence>
<dbReference type="PANTHER" id="PTHR45795">
    <property type="entry name" value="EARLY GAMETOCYTE ENRICHED PHOSPHOPROTEIN EGXP"/>
    <property type="match status" value="1"/>
</dbReference>
<feature type="compositionally biased region" description="Basic and acidic residues" evidence="1">
    <location>
        <begin position="544"/>
        <end position="591"/>
    </location>
</feature>
<dbReference type="Gene3D" id="3.40.220.10">
    <property type="entry name" value="Leucine Aminopeptidase, subunit E, domain 1"/>
    <property type="match status" value="1"/>
</dbReference>
<organism evidence="5 6">
    <name type="scientific">Plasmodium gonderi</name>
    <dbReference type="NCBI Taxonomy" id="77519"/>
    <lineage>
        <taxon>Eukaryota</taxon>
        <taxon>Sar</taxon>
        <taxon>Alveolata</taxon>
        <taxon>Apicomplexa</taxon>
        <taxon>Aconoidasida</taxon>
        <taxon>Haemosporida</taxon>
        <taxon>Plasmodiidae</taxon>
        <taxon>Plasmodium</taxon>
        <taxon>Plasmodium (Plasmodium)</taxon>
    </lineage>
</organism>
<dbReference type="OrthoDB" id="365077at2759"/>
<name>A0A1Y1J9X5_PLAGO</name>
<feature type="domain" description="Macro" evidence="4">
    <location>
        <begin position="291"/>
        <end position="474"/>
    </location>
</feature>
<dbReference type="InterPro" id="IPR001251">
    <property type="entry name" value="CRAL-TRIO_dom"/>
</dbReference>
<dbReference type="PROSITE" id="PS50191">
    <property type="entry name" value="CRAL_TRIO"/>
    <property type="match status" value="1"/>
</dbReference>
<keyword evidence="2" id="KW-0472">Membrane</keyword>
<dbReference type="SUPFAM" id="SSF52949">
    <property type="entry name" value="Macro domain-like"/>
    <property type="match status" value="1"/>
</dbReference>
<gene>
    <name evidence="5" type="ORF">PGO_031150</name>
</gene>
<feature type="domain" description="CRAL-TRIO" evidence="3">
    <location>
        <begin position="701"/>
        <end position="846"/>
    </location>
</feature>
<comment type="caution">
    <text evidence="5">The sequence shown here is derived from an EMBL/GenBank/DDBJ whole genome shotgun (WGS) entry which is preliminary data.</text>
</comment>
<dbReference type="EMBL" id="BDQF01000003">
    <property type="protein sequence ID" value="GAW79311.1"/>
    <property type="molecule type" value="Genomic_DNA"/>
</dbReference>
<dbReference type="Proteomes" id="UP000195521">
    <property type="component" value="Unassembled WGS sequence"/>
</dbReference>
<dbReference type="GeneID" id="39746019"/>
<dbReference type="InterPro" id="IPR036865">
    <property type="entry name" value="CRAL-TRIO_dom_sf"/>
</dbReference>
<keyword evidence="2" id="KW-1133">Transmembrane helix</keyword>
<feature type="region of interest" description="Disordered" evidence="1">
    <location>
        <begin position="623"/>
        <end position="649"/>
    </location>
</feature>
<dbReference type="OMA" id="GPNGTNE"/>
<dbReference type="Pfam" id="PF13716">
    <property type="entry name" value="CRAL_TRIO_2"/>
    <property type="match status" value="1"/>
</dbReference>
<evidence type="ECO:0000259" key="4">
    <source>
        <dbReference type="PROSITE" id="PS51154"/>
    </source>
</evidence>
<feature type="compositionally biased region" description="Low complexity" evidence="1">
    <location>
        <begin position="636"/>
        <end position="649"/>
    </location>
</feature>
<evidence type="ECO:0000259" key="3">
    <source>
        <dbReference type="PROSITE" id="PS50191"/>
    </source>
</evidence>
<dbReference type="InterPro" id="IPR043472">
    <property type="entry name" value="Macro_dom-like"/>
</dbReference>
<dbReference type="InterPro" id="IPR002589">
    <property type="entry name" value="Macro_dom"/>
</dbReference>
<dbReference type="PROSITE" id="PS51154">
    <property type="entry name" value="MACRO"/>
    <property type="match status" value="1"/>
</dbReference>
<protein>
    <recommendedName>
        <fullName evidence="7">Macro domain-containing protein</fullName>
    </recommendedName>
</protein>
<keyword evidence="2" id="KW-0812">Transmembrane</keyword>
<proteinExistence type="predicted"/>
<sequence length="846" mass="99452">MSVGDKLNEAFCWLKEEFDGLINDLELDKSELNVSEICTKMNNTIRSINGTEKLDLNGEDKEGGGYHKIKEHIDSNKLIGWNDLNYSVFHYIRMYNKIHEKLLIEDDEFFFNFDAENFYVKRKFTPSLTFHPLIYAIDVAYFNFLLYFISGGTCDKTVEPYITVPYVQNSHNSIKYSNRDRASSLSSLETDTTDIVYVYSDDQQYKQNFQISEEAYEALSRVYTKVSSINRYVDQEGEALFNFGSTREERQEVEKQEVEKQEVERQGVERRGVKKNTDGNLNEAYAFSLRHKVYMIHEKVNEKIKVYNGDISQVDSHAIVLFANHNYKYSKNVCDDLYSSTLMKLEEEDRLEIKSKKSGEVYLTNSYDNIHKYILHVMLPKYNSKYILATHNTMNLCVQEILYTCFDKKIHSISVPIISFNLFFPINIFLITFLKSLRSLLLLPQFYNNIRSVILVTNTNHLYMLLLKYVSIFFPRCNEEMYLSANIAILGNKYGSIDVQNRGIRIFKTLRRVGRGARVERKRNSNKSRGRMKGRPKNNVTNDELEKQINDDTSTRPNHADRTDEKSCIGRTTKTRDNSYHEKSLRGRKGETMEYGSDEMCIRPAMCEYPVDLVSSSLEEARNLHVQRSSPPSPSSSPLSSPSSSSSSSDIFKEADREFLNLKTESESHKKLYCLREINKNEENMMMNLEWCLRLSYMYDKKKKFNEFKNGLFMYEYGSDELGRNTVVINFFNFPVNYNYHLLFFYLLFYFNTFMRNHFVLLFIFSENISTQITNVLSLFKDIFQVIQKFLKNLKIIYFFNYSLAFKLFIYILYPFIPSSIYENIIYLNDVTEMSKYFDVKKVLKK</sequence>
<dbReference type="SUPFAM" id="SSF52087">
    <property type="entry name" value="CRAL/TRIO domain"/>
    <property type="match status" value="1"/>
</dbReference>
<dbReference type="RefSeq" id="XP_028541900.1">
    <property type="nucleotide sequence ID" value="XM_028686099.1"/>
</dbReference>
<feature type="region of interest" description="Disordered" evidence="1">
    <location>
        <begin position="517"/>
        <end position="591"/>
    </location>
</feature>
<evidence type="ECO:0000256" key="2">
    <source>
        <dbReference type="SAM" id="Phobius"/>
    </source>
</evidence>
<dbReference type="AlphaFoldDB" id="A0A1Y1J9X5"/>
<evidence type="ECO:0000256" key="1">
    <source>
        <dbReference type="SAM" id="MobiDB-lite"/>
    </source>
</evidence>
<keyword evidence="6" id="KW-1185">Reference proteome</keyword>
<evidence type="ECO:0000313" key="5">
    <source>
        <dbReference type="EMBL" id="GAW79311.1"/>
    </source>
</evidence>
<dbReference type="Gene3D" id="3.40.525.10">
    <property type="entry name" value="CRAL-TRIO lipid binding domain"/>
    <property type="match status" value="1"/>
</dbReference>
<feature type="transmembrane region" description="Helical" evidence="2">
    <location>
        <begin position="796"/>
        <end position="817"/>
    </location>
</feature>
<dbReference type="Pfam" id="PF01661">
    <property type="entry name" value="Macro"/>
    <property type="match status" value="1"/>
</dbReference>
<feature type="transmembrane region" description="Helical" evidence="2">
    <location>
        <begin position="743"/>
        <end position="765"/>
    </location>
</feature>
<feature type="transmembrane region" description="Helical" evidence="2">
    <location>
        <begin position="413"/>
        <end position="433"/>
    </location>
</feature>
<dbReference type="PANTHER" id="PTHR45795:SF1">
    <property type="entry name" value="MACRO DOMAIN-CONTAINING PROTEIN"/>
    <property type="match status" value="1"/>
</dbReference>
<accession>A0A1Y1J9X5</accession>
<evidence type="ECO:0008006" key="7">
    <source>
        <dbReference type="Google" id="ProtNLM"/>
    </source>
</evidence>
<dbReference type="InterPro" id="IPR053300">
    <property type="entry name" value="Homeobox-like_regulator"/>
</dbReference>
<reference evidence="6" key="1">
    <citation type="submission" date="2017-04" db="EMBL/GenBank/DDBJ databases">
        <title>Plasmodium gonderi genome.</title>
        <authorList>
            <person name="Arisue N."/>
            <person name="Honma H."/>
            <person name="Kawai S."/>
            <person name="Tougan T."/>
            <person name="Tanabe K."/>
            <person name="Horii T."/>
        </authorList>
    </citation>
    <scope>NUCLEOTIDE SEQUENCE [LARGE SCALE GENOMIC DNA]</scope>
    <source>
        <strain evidence="6">ATCC 30045</strain>
    </source>
</reference>